<dbReference type="InterPro" id="IPR045061">
    <property type="entry name" value="FtsZ/CetZ"/>
</dbReference>
<evidence type="ECO:0000256" key="6">
    <source>
        <dbReference type="SAM" id="MobiDB-lite"/>
    </source>
</evidence>
<feature type="binding site" evidence="4">
    <location>
        <begin position="114"/>
        <end position="116"/>
    </location>
    <ligand>
        <name>GTP</name>
        <dbReference type="ChEBI" id="CHEBI:37565"/>
    </ligand>
</feature>
<dbReference type="InterPro" id="IPR000158">
    <property type="entry name" value="Cell_div_FtsZ"/>
</dbReference>
<proteinExistence type="inferred from homology"/>
<keyword evidence="3 4" id="KW-0342">GTP-binding</keyword>
<dbReference type="SUPFAM" id="SSF55307">
    <property type="entry name" value="Tubulin C-terminal domain-like"/>
    <property type="match status" value="1"/>
</dbReference>
<accession>A0A8J3GFG2</accession>
<keyword evidence="4" id="KW-0963">Cytoplasm</keyword>
<dbReference type="SMART" id="SM00864">
    <property type="entry name" value="Tubulin"/>
    <property type="match status" value="1"/>
</dbReference>
<keyword evidence="4" id="KW-0717">Septation</keyword>
<keyword evidence="10" id="KW-1185">Reference proteome</keyword>
<name>A0A8J3GFG2_9BACT</name>
<evidence type="ECO:0000313" key="10">
    <source>
        <dbReference type="Proteomes" id="UP000642829"/>
    </source>
</evidence>
<reference evidence="9" key="2">
    <citation type="submission" date="2020-09" db="EMBL/GenBank/DDBJ databases">
        <authorList>
            <person name="Sun Q."/>
            <person name="Kim S."/>
        </authorList>
    </citation>
    <scope>NUCLEOTIDE SEQUENCE</scope>
    <source>
        <strain evidence="9">KCTC 12870</strain>
    </source>
</reference>
<dbReference type="HAMAP" id="MF_00909">
    <property type="entry name" value="FtsZ"/>
    <property type="match status" value="1"/>
</dbReference>
<dbReference type="GO" id="GO:0007017">
    <property type="term" value="P:microtubule-based process"/>
    <property type="evidence" value="ECO:0007669"/>
    <property type="project" value="InterPro"/>
</dbReference>
<feature type="binding site" evidence="4">
    <location>
        <position position="193"/>
    </location>
    <ligand>
        <name>GTP</name>
        <dbReference type="ChEBI" id="CHEBI:37565"/>
    </ligand>
</feature>
<dbReference type="InterPro" id="IPR036525">
    <property type="entry name" value="Tubulin/FtsZ_GTPase_sf"/>
</dbReference>
<dbReference type="GO" id="GO:0005874">
    <property type="term" value="C:microtubule"/>
    <property type="evidence" value="ECO:0007669"/>
    <property type="project" value="InterPro"/>
</dbReference>
<dbReference type="AlphaFoldDB" id="A0A8J3GFG2"/>
<evidence type="ECO:0000256" key="5">
    <source>
        <dbReference type="NCBIfam" id="TIGR00065"/>
    </source>
</evidence>
<evidence type="ECO:0000256" key="2">
    <source>
        <dbReference type="ARBA" id="ARBA00022741"/>
    </source>
</evidence>
<dbReference type="SMART" id="SM00865">
    <property type="entry name" value="Tubulin_C"/>
    <property type="match status" value="1"/>
</dbReference>
<evidence type="ECO:0000259" key="8">
    <source>
        <dbReference type="SMART" id="SM00865"/>
    </source>
</evidence>
<protein>
    <recommendedName>
        <fullName evidence="4 5">Cell division protein FtsZ</fullName>
    </recommendedName>
</protein>
<dbReference type="NCBIfam" id="TIGR00065">
    <property type="entry name" value="ftsZ"/>
    <property type="match status" value="1"/>
</dbReference>
<evidence type="ECO:0000313" key="9">
    <source>
        <dbReference type="EMBL" id="GHC11254.1"/>
    </source>
</evidence>
<keyword evidence="2 4" id="KW-0547">Nucleotide-binding</keyword>
<dbReference type="PANTHER" id="PTHR30314">
    <property type="entry name" value="CELL DIVISION PROTEIN FTSZ-RELATED"/>
    <property type="match status" value="1"/>
</dbReference>
<gene>
    <name evidence="4 9" type="primary">ftsZ</name>
    <name evidence="9" type="ORF">GCM10007047_30720</name>
</gene>
<dbReference type="PROSITE" id="PS00227">
    <property type="entry name" value="TUBULIN"/>
    <property type="match status" value="1"/>
</dbReference>
<dbReference type="GO" id="GO:0032153">
    <property type="term" value="C:cell division site"/>
    <property type="evidence" value="ECO:0007669"/>
    <property type="project" value="UniProtKB-UniRule"/>
</dbReference>
<comment type="similarity">
    <text evidence="1 4">Belongs to the FtsZ family.</text>
</comment>
<dbReference type="SUPFAM" id="SSF52490">
    <property type="entry name" value="Tubulin nucleotide-binding domain-like"/>
    <property type="match status" value="1"/>
</dbReference>
<evidence type="ECO:0000256" key="3">
    <source>
        <dbReference type="ARBA" id="ARBA00023134"/>
    </source>
</evidence>
<dbReference type="Pfam" id="PF00091">
    <property type="entry name" value="Tubulin"/>
    <property type="match status" value="1"/>
</dbReference>
<comment type="subunit">
    <text evidence="4">Homodimer. Polymerizes to form a dynamic ring structure in a strictly GTP-dependent manner. Interacts directly with several other division proteins.</text>
</comment>
<dbReference type="Proteomes" id="UP000642829">
    <property type="component" value="Unassembled WGS sequence"/>
</dbReference>
<dbReference type="PANTHER" id="PTHR30314:SF3">
    <property type="entry name" value="MITOCHONDRIAL DIVISION PROTEIN FSZA"/>
    <property type="match status" value="1"/>
</dbReference>
<feature type="binding site" evidence="4">
    <location>
        <position position="145"/>
    </location>
    <ligand>
        <name>GTP</name>
        <dbReference type="ChEBI" id="CHEBI:37565"/>
    </ligand>
</feature>
<dbReference type="Gene3D" id="3.40.50.1440">
    <property type="entry name" value="Tubulin/FtsZ, GTPase domain"/>
    <property type="match status" value="1"/>
</dbReference>
<dbReference type="CDD" id="cd02201">
    <property type="entry name" value="FtsZ_type1"/>
    <property type="match status" value="1"/>
</dbReference>
<dbReference type="InterPro" id="IPR003008">
    <property type="entry name" value="Tubulin_FtsZ_GTPase"/>
</dbReference>
<dbReference type="GO" id="GO:0005737">
    <property type="term" value="C:cytoplasm"/>
    <property type="evidence" value="ECO:0007669"/>
    <property type="project" value="UniProtKB-SubCell"/>
</dbReference>
<dbReference type="GO" id="GO:0051258">
    <property type="term" value="P:protein polymerization"/>
    <property type="evidence" value="ECO:0007669"/>
    <property type="project" value="UniProtKB-UniRule"/>
</dbReference>
<comment type="caution">
    <text evidence="4">Lacks conserved residue(s) required for the propagation of feature annotation.</text>
</comment>
<dbReference type="InterPro" id="IPR018316">
    <property type="entry name" value="Tubulin/FtsZ_2-layer-sand-dom"/>
</dbReference>
<evidence type="ECO:0000256" key="1">
    <source>
        <dbReference type="ARBA" id="ARBA00009690"/>
    </source>
</evidence>
<dbReference type="EMBL" id="BMXG01000025">
    <property type="protein sequence ID" value="GHC11254.1"/>
    <property type="molecule type" value="Genomic_DNA"/>
</dbReference>
<dbReference type="GO" id="GO:0043093">
    <property type="term" value="P:FtsZ-dependent cytokinesis"/>
    <property type="evidence" value="ECO:0007669"/>
    <property type="project" value="UniProtKB-UniRule"/>
</dbReference>
<dbReference type="InterPro" id="IPR024757">
    <property type="entry name" value="FtsZ_C"/>
</dbReference>
<dbReference type="GO" id="GO:0005525">
    <property type="term" value="F:GTP binding"/>
    <property type="evidence" value="ECO:0007669"/>
    <property type="project" value="UniProtKB-UniRule"/>
</dbReference>
<feature type="domain" description="Tubulin/FtsZ 2-layer sandwich" evidence="8">
    <location>
        <begin position="213"/>
        <end position="334"/>
    </location>
</feature>
<dbReference type="PRINTS" id="PR00423">
    <property type="entry name" value="CELLDVISFTSZ"/>
</dbReference>
<feature type="binding site" evidence="4">
    <location>
        <begin position="27"/>
        <end position="31"/>
    </location>
    <ligand>
        <name>GTP</name>
        <dbReference type="ChEBI" id="CHEBI:37565"/>
    </ligand>
</feature>
<evidence type="ECO:0000256" key="4">
    <source>
        <dbReference type="HAMAP-Rule" id="MF_00909"/>
    </source>
</evidence>
<feature type="domain" description="Tubulin/FtsZ GTPase" evidence="7">
    <location>
        <begin position="19"/>
        <end position="211"/>
    </location>
</feature>
<comment type="caution">
    <text evidence="9">The sequence shown here is derived from an EMBL/GenBank/DDBJ whole genome shotgun (WGS) entry which is preliminary data.</text>
</comment>
<dbReference type="GO" id="GO:0000917">
    <property type="term" value="P:division septum assembly"/>
    <property type="evidence" value="ECO:0007669"/>
    <property type="project" value="UniProtKB-KW"/>
</dbReference>
<evidence type="ECO:0000259" key="7">
    <source>
        <dbReference type="SMART" id="SM00864"/>
    </source>
</evidence>
<dbReference type="InterPro" id="IPR008280">
    <property type="entry name" value="Tub_FtsZ_C"/>
</dbReference>
<feature type="region of interest" description="Disordered" evidence="6">
    <location>
        <begin position="331"/>
        <end position="382"/>
    </location>
</feature>
<sequence length="432" mass="46392">MSELNSKSFSGDLDSQGVRVKIIGVGGAGVNAVDRVQMTPHEQVHLAGVNTDAQALDSSPIGEKILIGKSVTRGLSTGGDVEIGQNAAEKDEAKLRQVVDGQDLVFLVAGLGGGTGSGAGPVIARLASEQGALVIAFVTLPFTFEGARHHEVAETALAAMRTHCDAVIPLPNDLLLQQMDESATVLDAFAQADAWIGRGVQSICAMLTQTGLINLDFAMLRKVFQGRGGKTLFGLGRGEGDDFMQEALNDLALCPLLHTPGFAKRADSLLVNIIGGTDLSISHVNQIMTAIAEKFGSKEQIVLGAVVDESFQQSVEICVIGATHLAGYRPERKSRPVMPRVEATPSPEPRQTRRATTDDELFDTSAAGSNRPVHESKLGKRQQTQFEIDQEEFLFVAEDEQRGFFDNTERNIFDGEDLDVPTYLRRGVRITL</sequence>
<reference evidence="9" key="1">
    <citation type="journal article" date="2014" name="Int. J. Syst. Evol. Microbiol.">
        <title>Complete genome sequence of Corynebacterium casei LMG S-19264T (=DSM 44701T), isolated from a smear-ripened cheese.</title>
        <authorList>
            <consortium name="US DOE Joint Genome Institute (JGI-PGF)"/>
            <person name="Walter F."/>
            <person name="Albersmeier A."/>
            <person name="Kalinowski J."/>
            <person name="Ruckert C."/>
        </authorList>
    </citation>
    <scope>NUCLEOTIDE SEQUENCE</scope>
    <source>
        <strain evidence="9">KCTC 12870</strain>
    </source>
</reference>
<dbReference type="GO" id="GO:0003924">
    <property type="term" value="F:GTPase activity"/>
    <property type="evidence" value="ECO:0007669"/>
    <property type="project" value="UniProtKB-UniRule"/>
</dbReference>
<keyword evidence="4 9" id="KW-0132">Cell division</keyword>
<keyword evidence="4" id="KW-0131">Cell cycle</keyword>
<dbReference type="InterPro" id="IPR017975">
    <property type="entry name" value="Tubulin_CS"/>
</dbReference>
<dbReference type="Pfam" id="PF12327">
    <property type="entry name" value="FtsZ_C"/>
    <property type="match status" value="1"/>
</dbReference>
<dbReference type="RefSeq" id="WP_189516847.1">
    <property type="nucleotide sequence ID" value="NZ_BMXG01000025.1"/>
</dbReference>
<comment type="subcellular location">
    <subcellularLocation>
        <location evidence="4">Cytoplasm</location>
    </subcellularLocation>
    <text evidence="4">Assembles at midcell at the inner surface of the cytoplasmic membrane.</text>
</comment>
<comment type="function">
    <text evidence="4">Essential cell division protein that forms a contractile ring structure (Z ring) at the future cell division site. The regulation of the ring assembly controls the timing and the location of cell division. One of the functions of the FtsZ ring is to recruit other cell division proteins to the septum to produce a new cell wall between the dividing cells. Binds GTP and shows GTPase activity.</text>
</comment>
<organism evidence="9 10">
    <name type="scientific">Cerasicoccus arenae</name>
    <dbReference type="NCBI Taxonomy" id="424488"/>
    <lineage>
        <taxon>Bacteria</taxon>
        <taxon>Pseudomonadati</taxon>
        <taxon>Verrucomicrobiota</taxon>
        <taxon>Opitutia</taxon>
        <taxon>Puniceicoccales</taxon>
        <taxon>Cerasicoccaceae</taxon>
        <taxon>Cerasicoccus</taxon>
    </lineage>
</organism>